<evidence type="ECO:0000256" key="1">
    <source>
        <dbReference type="ARBA" id="ARBA00004613"/>
    </source>
</evidence>
<feature type="domain" description="VWFD" evidence="14">
    <location>
        <begin position="77"/>
        <end position="247"/>
    </location>
</feature>
<feature type="disulfide bond" evidence="9">
    <location>
        <begin position="5258"/>
        <end position="5308"/>
    </location>
</feature>
<dbReference type="InterPro" id="IPR025155">
    <property type="entry name" value="WxxW_domain"/>
</dbReference>
<evidence type="ECO:0000256" key="9">
    <source>
        <dbReference type="PROSITE-ProRule" id="PRU00039"/>
    </source>
</evidence>
<dbReference type="InterPro" id="IPR050780">
    <property type="entry name" value="Mucin_vWF_Thrombospondin_sf"/>
</dbReference>
<dbReference type="SUPFAM" id="SSF57603">
    <property type="entry name" value="FnI-like domain"/>
    <property type="match status" value="1"/>
</dbReference>
<feature type="region of interest" description="Disordered" evidence="10">
    <location>
        <begin position="1471"/>
        <end position="1561"/>
    </location>
</feature>
<keyword evidence="5" id="KW-0186">Copper</keyword>
<feature type="region of interest" description="Disordered" evidence="10">
    <location>
        <begin position="4572"/>
        <end position="4601"/>
    </location>
</feature>
<dbReference type="InterPro" id="IPR001846">
    <property type="entry name" value="VWF_type-D"/>
</dbReference>
<feature type="compositionally biased region" description="Low complexity" evidence="10">
    <location>
        <begin position="1879"/>
        <end position="1990"/>
    </location>
</feature>
<dbReference type="Pfam" id="PF00094">
    <property type="entry name" value="VWD"/>
    <property type="match status" value="4"/>
</dbReference>
<name>A0A8U0UPH6_MUSPF</name>
<comment type="subunit">
    <text evidence="8">Homomultimer; disulfide-linked. The N- and C-terminus mediate their assembly into higher order structures to form filaments. The CTCK domains of two polypeptides associate in the endoplasmic reticulum to generate intermolecularly disulfide-bonded dimers. These dimers progress to the Golgi apparatus, which is a more acidic environment than the endoplasmic reticulum. Under acidic conditions, the N-termini form non-covalent intermolecular interactions that juxtapose assemblies from different CTCK-linked dimers to produce long, disulfide-linked polymers that remain highly compact until secretion.</text>
</comment>
<keyword evidence="7" id="KW-0325">Glycoprotein</keyword>
<feature type="compositionally biased region" description="Low complexity" evidence="10">
    <location>
        <begin position="4353"/>
        <end position="4377"/>
    </location>
</feature>
<reference evidence="16" key="1">
    <citation type="submission" date="2025-08" db="UniProtKB">
        <authorList>
            <consortium name="RefSeq"/>
        </authorList>
    </citation>
    <scope>IDENTIFICATION</scope>
    <source>
        <tissue evidence="16">Brain</tissue>
    </source>
</reference>
<feature type="compositionally biased region" description="Polar residues" evidence="10">
    <location>
        <begin position="1511"/>
        <end position="1522"/>
    </location>
</feature>
<feature type="region of interest" description="Disordered" evidence="10">
    <location>
        <begin position="4844"/>
        <end position="4865"/>
    </location>
</feature>
<dbReference type="Gene3D" id="2.10.25.10">
    <property type="entry name" value="Laminin"/>
    <property type="match status" value="4"/>
</dbReference>
<dbReference type="Pfam" id="PF13330">
    <property type="entry name" value="Mucin2_WxxW"/>
    <property type="match status" value="11"/>
</dbReference>
<feature type="domain" description="VWFD" evidence="14">
    <location>
        <begin position="899"/>
        <end position="1069"/>
    </location>
</feature>
<keyword evidence="2" id="KW-0964">Secreted</keyword>
<feature type="compositionally biased region" description="Low complexity" evidence="10">
    <location>
        <begin position="3546"/>
        <end position="3572"/>
    </location>
</feature>
<evidence type="ECO:0000259" key="12">
    <source>
        <dbReference type="PROSITE" id="PS01225"/>
    </source>
</evidence>
<dbReference type="RefSeq" id="XP_044922723.1">
    <property type="nucleotide sequence ID" value="XM_045066788.1"/>
</dbReference>
<accession>A0A8U0UPH6</accession>
<dbReference type="InterPro" id="IPR002919">
    <property type="entry name" value="TIL_dom"/>
</dbReference>
<keyword evidence="3 11" id="KW-0732">Signal</keyword>
<dbReference type="Pfam" id="PF08742">
    <property type="entry name" value="C8"/>
    <property type="match status" value="4"/>
</dbReference>
<feature type="domain" description="VWFD" evidence="14">
    <location>
        <begin position="430"/>
        <end position="605"/>
    </location>
</feature>
<evidence type="ECO:0000256" key="8">
    <source>
        <dbReference type="ARBA" id="ARBA00063950"/>
    </source>
</evidence>
<dbReference type="Pfam" id="PF01826">
    <property type="entry name" value="TIL"/>
    <property type="match status" value="2"/>
</dbReference>
<feature type="compositionally biased region" description="Low complexity" evidence="10">
    <location>
        <begin position="2535"/>
        <end position="2561"/>
    </location>
</feature>
<feature type="compositionally biased region" description="Low complexity" evidence="10">
    <location>
        <begin position="3932"/>
        <end position="4013"/>
    </location>
</feature>
<dbReference type="SMART" id="SM00214">
    <property type="entry name" value="VWC"/>
    <property type="match status" value="6"/>
</dbReference>
<evidence type="ECO:0000256" key="10">
    <source>
        <dbReference type="SAM" id="MobiDB-lite"/>
    </source>
</evidence>
<dbReference type="GeneID" id="101682313"/>
<dbReference type="PROSITE" id="PS51257">
    <property type="entry name" value="PROKAR_LIPOPROTEIN"/>
    <property type="match status" value="1"/>
</dbReference>
<feature type="domain" description="VWFC" evidence="13">
    <location>
        <begin position="5109"/>
        <end position="5176"/>
    </location>
</feature>
<feature type="compositionally biased region" description="Low complexity" evidence="10">
    <location>
        <begin position="2569"/>
        <end position="2775"/>
    </location>
</feature>
<dbReference type="PROSITE" id="PS01208">
    <property type="entry name" value="VWFC_1"/>
    <property type="match status" value="2"/>
</dbReference>
<evidence type="ECO:0000256" key="2">
    <source>
        <dbReference type="ARBA" id="ARBA00022525"/>
    </source>
</evidence>
<feature type="region of interest" description="Disordered" evidence="10">
    <location>
        <begin position="2134"/>
        <end position="2403"/>
    </location>
</feature>
<dbReference type="SMART" id="SM00216">
    <property type="entry name" value="VWD"/>
    <property type="match status" value="4"/>
</dbReference>
<feature type="compositionally biased region" description="Low complexity" evidence="10">
    <location>
        <begin position="2134"/>
        <end position="2390"/>
    </location>
</feature>
<feature type="compositionally biased region" description="Polar residues" evidence="10">
    <location>
        <begin position="1702"/>
        <end position="1721"/>
    </location>
</feature>
<feature type="region of interest" description="Disordered" evidence="10">
    <location>
        <begin position="1879"/>
        <end position="2001"/>
    </location>
</feature>
<feature type="domain" description="VWFD" evidence="14">
    <location>
        <begin position="4667"/>
        <end position="4851"/>
    </location>
</feature>
<evidence type="ECO:0000256" key="6">
    <source>
        <dbReference type="ARBA" id="ARBA00023157"/>
    </source>
</evidence>
<feature type="compositionally biased region" description="Polar residues" evidence="10">
    <location>
        <begin position="4343"/>
        <end position="4352"/>
    </location>
</feature>
<dbReference type="OrthoDB" id="10071893at2759"/>
<sequence length="5405" mass="572302">MGVASRMLAPLWALALALACAQHVGQAQGSSVEHSHKSPELHVPQELGGHPLRGMSFLPPLRTAPVVRARNPAHNGRVCSTWGDFHYKTFDGDIFRFPGRCNYVLSAHCGAVYEDFNVQLRRGGESNATTVTAVTMKLDGMVIQLTKGSILVNGRPTQPPFSQSGVLIEVSNGYLKVDAKLGLILMWSPDDSLLLELDPKFANQTCGLCGDFNGQPVFNEFLSHGVKLTALEYGNLQKMDGPTEQCQDPVPVPPTDCGHGTGPCEEILTGQLFSGCRALLDAGSYVQACRLDLCLCEHADRTRCICPTLAEYARQCAHAGGLPPDWRSPHLCPQTCPPSMQHRECGSPCADTCSNPEHSQLCEDHCVDGCFCPEGTVLDDIGQTGCIPASQCPCVYNGATYAPGTSYATDCTNCTCSRGQWSCRELPCPGTCAVLGGAHISTFDERQYTVHGDCSYVLAKPCDSSVFTVLGELRRCGLTDTETCLKSLTLSLDGGHTVVTVKASGEVFVNQIYTQMPVSAANVTLFRPSTFFIVAQTKLGLQLTIQLVPVMQVFVRLGPELRGLTCGLCGNFNQNQADDFRTLSGVVEGTAAAFANTWKTQASCPNVKNSFEDPCSLSVENEKYAQRWCSRLTDPRGPFAQCHVAVNPGTFYSNCMFDTCNCEKSEDCLCAALSSYVHACASKGVLLRGWRDGVCAKPMATCPKSLTYQYSISTCQPTCRARSHEDITCGISFVPVDGCTCPNGTFLDEAGKCVPATSCPCYHEGSVVPNGESLHERGVICTCTQGTLTCIGGQVPTPVCTPPMVFLDCRNATPGASGAGCQKSCFTLDMDCYSPQCEPGCVCPDGLVADGEGRCVAPTDCPCVHNEASYLPGQTIRVGCNTCTCENRKWRCTEEPCLATCAVYGDGHYVTFDGRRYSFSGDCGYTLLQDHCRGNDTTGTFRVVSENVPCGTTGVTCSKAIKLFLGSFELRLSEGRVEVLERGVGQEPPYSIRQMGIYLVVDTEAGLVLLWDRKTSIFLKLSPEFKGRVCGLCGNFDDKAINDFTTRGQSVVGSALEFGNSWKFSPACPDAPAPRDPCTANPYRKSWAQKQCSIINSATFAACHAHVEPTKYYEACVGDACACDSGGDCECFCTAVAAYAQACHDVGVCVSWRTPDTCPLFCDYYNPEGQCEWHYQPCGAPCMRTCRNPGGRCLHDLPGLEGCYPKCPPAAPIFDEDQMQCVATCPTPPPPLPCRVRGKSYRPGTVVPSDQNCHSCICTENGVQCAYDSEACVCIYDGRHFRPGDVIYHTTDGTGGCLSARCSANGTIERGVSPCSATSPAPPTTFSFSTSAPVVSSTRPPRTCHDCGKNTVPTGTTPGTTVQPHQACGEECQWSPWLDISRPGRGTDSGDFDTLENLRAHGYQVCAAPKKVECQAEEAPGVPLQVLGQHVECSPTVGLTCYNHKQTSGLCHNYQIRILCCFPRTCSPSSSPAQTTPPAASGNTETGPTREVSGVSSVPTEHKISPATVAATGTSILSTTSETPAPGTPTPAPGTTTAPPGTPTPAPGTTTAPPGTPTPALEKTTLLTLTPMPISTTHEPCLKQLCTWTHWIDSSYPEPGINSGDFDTFPNLRAKGYKFCAKPNNVECRAEFFPNVPLEELGQDLICDKNVGLLCLNKNQLPPICYNYAIRIECCEQVDVCTSTPHAGSSEVTHPTPRDTETQTQLTRNTGVPSSPTQHGIASSAPVKPAASTTPNTYRVSSPVTVTCQPQCTWTKWFDVDFPSPGPHGGDVESFSNIMRRGEKICHRPEYISRLECRAESHPEVSIEKLGQVVQCDLSKGLVCRNRDQAGNVGMCLNYEVRVLCCEPPEHCTTHKTVTVPHTPSMSPTNLTETTVHLVTSHSTSVPTSSLTKVPETSSTPVPTTSPRSVPETSSTSVSTTSPTSVPETSSTSVPTTSPTSVPETSSTTVPASSPTSVPTTSSSTVSWTSPTSVPPTGTTSAPTASTTPVHTHEATHSPPVTVTCQPRCTWTKWFDVDFPSPGPHGGDVESFSNIMRRGEKICRRPEYISQLECRAESHPEVSIEKLGQVVQCDLSKGLVCRNRDQGGNVGMCLNYEVRVLCCEPPEHCTTHKTVTVPHTPSMSPTSLTETTVHLVTSHSTSVPTTRPTSVPETSSTSVPTTSPRPVPETSSTPVPTTSPRSVPGTSSTSVPTTSPTSVPETSSTPVPATSPTSVPETSSTSVPTTSPTSVPETSSTSVPTTSPRSVPETSSTSVPTTSPTTVPETSSTPVPTTSPRPVSETSSTSVPTTSSTSVPETSSTSVPTTSPTSVPETSSTSVPTTSPTSVPETSSTSVPTTSPTSVPETSSTTVPGSSPTSMPTTSATTVSQTSPTSVSPTGTTSAPTASTTPFYTPEATHSPPVTVTCQPRCTWTKWFDVDFPSPGPHGGDVESFSNIMRRGEKICRRPEYISRLECRAESHPEVSIEKLGQVVQCDLSKGLVCRNRDQGGNVGMCLNYEVRVLCCEPPEHCTTHKTVTVPHTPSMSPTSLTETTVHLVTSHSTSVPTTRPTSVPETSSTPVPTTSPRPVPETSSTPVPTTSPRSVPETSSTPVPATSPRSVPETSSTSVPTTSPTSVPEISSTSKPTTSPRSVPETSSTSVPTTSPTTVSETSSTPVPATSPRSVPETSSTSVPTTSPTSVPEISSTSKPTTSPRSVPETSSTSVPTTSPTSVPETSSTSVPTTSPTSVPETSSTTMPGSSPTSMPTTSATTVSQTSPTSVSPTGTTSAPTASTTPFYTPEATHSPPVTVTCQPRCTWTKWFDVDFPSLGPHGGDVESFSNIMRRGEKICRRPEYISQLECRAESHPEVSIEKLGQVVQCDLSKGLVCRNRDQGGNVGMCLNYEVRVLCCEPPEHCTTHKTVTVPHTPSMSPTSLTETTVHLVTSHSTSVPTTRPTSVPETSSTPVPTTSPTSVPETSSTTVPASSPTSVPTTSSTTVTWTSPTSVPPTGTTSAHTASTTPVHTHEATHSPPVTVTCQPRCTWTKWFDVDFPSPGPHGGDVESFSNIMRRGEKICRRPEYISRLECRAESHPEVSIEKLGQVVQCDLSKGLVCRNRDQGGNVGMCLNYEVRVLCCEPPEHCTTHKTVTVPHTPSMSPTSLTETTVHLVTSHSTSVPTTRPTSVPETSSTSVPTTSPRPVPETSSTPVPTTSPRSVPGTSSTSVPTTSPTSVPETSSTPVPATSPTSVPETSSTSVPTTSPTSVPETSSTSVPTTSPRSVPETSSTSVPTTSPTTVPETSSTPVPTTSPRPVSETSSTSVPTTSSTSVPETSSTSVPTTSPTSVPETSSTSVPTTSPTSVPETSSTSVPTTSPTSVPETSSTTVPGSSPTSMPTTSATTVSQTSPTSVSPTGTTSAPTASTTPFYTPEATHSPPVTVTCQPRCTWTKWFDVDFPSPGPHGGDVESFSNIMRRGEKICRRPEYISRLECRAESHPEVSIEKLGQVVQCDLSKGLVCRNRDQGGNVGMCLNYEVRVLCCEPPEHCTTHKTVTVPHTPSMSPTSLTETTVHLVTSHSTSVPTTRPTSVPETSSTPVPTTSPRPVPETSSTPVPTTSPRSVPETSSTPVPATSPRSVPETSSTSVPTTSPTSVPEISSTSKPTTSPRSVPETSSTSVPTTSPTTVSETSSTPVPATSPRSVPETSSTSVPTTSPTSVPEISSTSKPTTSPRSVPETSSTSVPTTSPTSVPETSSTSVPTTSPTSVPETSSTTMPGSSPTSMPTTSATTVSQTSPTSVSPTGTTSAAPTASTTPFYTPEATHSPPVTVTCQPRCTWTKWFDVDFPSLGPHGGDVESFSNIMRRGEKICRRPEYISQLECRAESHPEVSIEKLGQVVQCDLSKGLVCRNRDQGGNVGMCLNYEVRVLCCEPPEHCTTHKTVTVPHTPSMSPTSLTETTVHLVTSHSTSVPTTRPTSVPETSSTPVPTTSPTSVPETSSTTVPASSPTSVPTTSSTTVTWTSPTSVPPTGTTSAHTASTTPVHTHEATHSPPVTVTCQPRCTWTKWFDVDFPSPGPHGGDVESFSNIMRRGEKICRRPEYISRLECRAESHPEVSIEKLGQVVQCDLSKGLVCRNRDQGGNVGMCLNYEVRVLCCEPPEHCTTHKTVTVPHTPSMSPTSLTETTVHLVTSHSTSVPTTRPTSVPETSSTSVPTTSPRPVPETSSTSVPTTSPRSVPETSSTPVPATSPTSVPETSSTSVPTTSPTSVPETSSTSVPTTSPRSVPETSSTSVPTTSPTTVPETSSTPVPTTSPRPVSETSSTSVPTTSSTSVPETSSTSVPTTSPTSVPETSPTSVPETSSTTVPGSSPISMPRTSATTVSQTIPTSVSPTGTTSAPTASTTPFYTPEATHSPPVTVTCQPRCTWTKWFDVDFPSPGPHGGDVESFSNIMRRGEKICRRPEYISQLECRAESHPEVSIEKLGQVVQCDLSKGLVCRNRDQGGNVGMCLNYEVRVLCCELPEHCGHTSVTPSSAPPEHTSVVSSVPWPSSTAPASTTCFCSVSGKLYPAGSIIYQQTDLDGHCYYATCSLDCRVVRQMDQSCPSSVAPPAPTTSQPGSSPSAPVPITTQGCPNAVPPRMKGETWPMPNCSQAACEGHGVITVHRRECPRAQPPTCANGFPPVQVADQDGCCPRYQCQCVCSGWGDPHYITFDGTYYTFLDSCTYVLVQQVVPVYGHFRVLIDNYLCGAENGVSCPQSIIVEYRGDRVVLTRKPVLGVMTNEIIFNDRVVRPGFQKDGVSVSQIGIKMYVTIPELGVQVMFSGLIFSVEVPFSKFANNTEGQCGTCTNDKQDECRLPGGAVAASCSDMSGHWKVTTPQQPSCHGPSPTPTAARPAPSPTPCSSSPICRLILSKVFEPCHAVIPPLTFYQGCVFDHCHVTVSDVVCSGLELYASLCASRGVCIDWRSHTNHTCPFACPADKVYQPCGPSKLSYCYGRDNASLMALQDAGPITEGCFCPEGLMPFSTSSEVCVPTDCHRCLGPHGEPVEPGHTVSVGCQRCTCENGTWTLSCRPQPCPLPPACPAPGLVPVPAAPQADQCCPQYNCACDTSYCPKPVACPKGSHPILTYEEGACCPHQNCSWSVCSANGTLFQPGSVISSSLCETCRCEVPGSPHSDTAVISCETQICNTRCPEGFEYREQSGRCCGGCVQQACVLNATDGSPHLFYPGQSWPDPTNPCVTHECEKHQDGLVVVTRKKACPPLSCPADQARLSEDGCCLSCPPPQPQNRSACALFHERQVLHQQGCRSPRPVRLAFCRGSCGDSVSVYSQEANALRHSCECCQERRVSLRNVTLRCPDGSHRAFSYPQVEECGCVRQRCGSHGALGHGADSGPVQSDEEQSQEVGGTGWRRGSRATGSTSGLTSPRPRGSRPPASGIHR</sequence>
<dbReference type="PROSITE" id="PS51233">
    <property type="entry name" value="VWFD"/>
    <property type="match status" value="4"/>
</dbReference>
<feature type="compositionally biased region" description="Low complexity" evidence="10">
    <location>
        <begin position="5386"/>
        <end position="5405"/>
    </location>
</feature>
<evidence type="ECO:0000256" key="5">
    <source>
        <dbReference type="ARBA" id="ARBA00023008"/>
    </source>
</evidence>
<dbReference type="FunFam" id="2.10.25.10:FF:000153">
    <property type="entry name" value="MUC5B isoform 1"/>
    <property type="match status" value="1"/>
</dbReference>
<dbReference type="Proteomes" id="UP000000715">
    <property type="component" value="Unplaced"/>
</dbReference>
<dbReference type="InterPro" id="IPR001007">
    <property type="entry name" value="VWF_dom"/>
</dbReference>
<dbReference type="InterPro" id="IPR036084">
    <property type="entry name" value="Ser_inhib-like_sf"/>
</dbReference>
<feature type="region of interest" description="Disordered" evidence="10">
    <location>
        <begin position="4157"/>
        <end position="4383"/>
    </location>
</feature>
<evidence type="ECO:0000259" key="14">
    <source>
        <dbReference type="PROSITE" id="PS51233"/>
    </source>
</evidence>
<feature type="compositionally biased region" description="Low complexity" evidence="10">
    <location>
        <begin position="1471"/>
        <end position="1481"/>
    </location>
</feature>
<evidence type="ECO:0000256" key="3">
    <source>
        <dbReference type="ARBA" id="ARBA00022729"/>
    </source>
</evidence>
<dbReference type="PANTHER" id="PTHR11339">
    <property type="entry name" value="EXTRACELLULAR MATRIX GLYCOPROTEIN RELATED"/>
    <property type="match status" value="1"/>
</dbReference>
<dbReference type="FunFam" id="2.10.25.10:FF:000414">
    <property type="entry name" value="von Willebrand factor"/>
    <property type="match status" value="1"/>
</dbReference>
<dbReference type="SMART" id="SM00832">
    <property type="entry name" value="C8"/>
    <property type="match status" value="4"/>
</dbReference>
<gene>
    <name evidence="16" type="primary">MUC5AC</name>
</gene>
<keyword evidence="4" id="KW-0677">Repeat</keyword>
<proteinExistence type="predicted"/>
<feature type="signal peptide" evidence="11">
    <location>
        <begin position="1"/>
        <end position="27"/>
    </location>
</feature>
<feature type="region of interest" description="Disordered" evidence="10">
    <location>
        <begin position="2920"/>
        <end position="3012"/>
    </location>
</feature>
<feature type="compositionally biased region" description="Low complexity" evidence="10">
    <location>
        <begin position="2920"/>
        <end position="3001"/>
    </location>
</feature>
<keyword evidence="15" id="KW-1185">Reference proteome</keyword>
<dbReference type="FunFam" id="2.10.25.10:FF:000674">
    <property type="entry name" value="Mucin-2"/>
    <property type="match status" value="1"/>
</dbReference>
<feature type="region of interest" description="Disordered" evidence="10">
    <location>
        <begin position="3932"/>
        <end position="4024"/>
    </location>
</feature>
<dbReference type="PROSITE" id="PS50184">
    <property type="entry name" value="VWFC_2"/>
    <property type="match status" value="2"/>
</dbReference>
<dbReference type="CTD" id="4586"/>
<dbReference type="InterPro" id="IPR058753">
    <property type="entry name" value="TIL_OTOGL_Mucin"/>
</dbReference>
<feature type="domain" description="VWFC" evidence="13">
    <location>
        <begin position="5004"/>
        <end position="5073"/>
    </location>
</feature>
<dbReference type="SMART" id="SM00041">
    <property type="entry name" value="CT"/>
    <property type="match status" value="1"/>
</dbReference>
<evidence type="ECO:0000256" key="11">
    <source>
        <dbReference type="SAM" id="SignalP"/>
    </source>
</evidence>
<keyword evidence="6 9" id="KW-1015">Disulfide bond</keyword>
<dbReference type="InterPro" id="IPR006207">
    <property type="entry name" value="Cys_knot_C"/>
</dbReference>
<evidence type="ECO:0000259" key="13">
    <source>
        <dbReference type="PROSITE" id="PS50184"/>
    </source>
</evidence>
<dbReference type="PROSITE" id="PS01225">
    <property type="entry name" value="CTCK_2"/>
    <property type="match status" value="1"/>
</dbReference>
<protein>
    <submittedName>
        <fullName evidence="16">LOW QUALITY PROTEIN: mucin-5AC</fullName>
    </submittedName>
</protein>
<feature type="domain" description="CTCK" evidence="12">
    <location>
        <begin position="5258"/>
        <end position="5346"/>
    </location>
</feature>
<comment type="subcellular location">
    <subcellularLocation>
        <location evidence="1">Secreted</location>
    </subcellularLocation>
</comment>
<dbReference type="CDD" id="cd19941">
    <property type="entry name" value="TIL"/>
    <property type="match status" value="3"/>
</dbReference>
<evidence type="ECO:0000313" key="16">
    <source>
        <dbReference type="RefSeq" id="XP_044922723.1"/>
    </source>
</evidence>
<feature type="region of interest" description="Disordered" evidence="10">
    <location>
        <begin position="2535"/>
        <end position="2787"/>
    </location>
</feature>
<feature type="region of interest" description="Disordered" evidence="10">
    <location>
        <begin position="1686"/>
        <end position="1736"/>
    </location>
</feature>
<feature type="region of interest" description="Disordered" evidence="10">
    <location>
        <begin position="5352"/>
        <end position="5405"/>
    </location>
</feature>
<dbReference type="PANTHER" id="PTHR11339:SF401">
    <property type="entry name" value="MUCIN-5AC"/>
    <property type="match status" value="1"/>
</dbReference>
<feature type="compositionally biased region" description="Low complexity" evidence="10">
    <location>
        <begin position="3580"/>
        <end position="3787"/>
    </location>
</feature>
<evidence type="ECO:0000313" key="15">
    <source>
        <dbReference type="Proteomes" id="UP000000715"/>
    </source>
</evidence>
<feature type="compositionally biased region" description="Low complexity" evidence="10">
    <location>
        <begin position="4157"/>
        <end position="4339"/>
    </location>
</feature>
<feature type="compositionally biased region" description="Polar residues" evidence="10">
    <location>
        <begin position="4586"/>
        <end position="4600"/>
    </location>
</feature>
<feature type="compositionally biased region" description="Low complexity" evidence="10">
    <location>
        <begin position="3145"/>
        <end position="3401"/>
    </location>
</feature>
<dbReference type="SMART" id="SM00215">
    <property type="entry name" value="VWC_out"/>
    <property type="match status" value="2"/>
</dbReference>
<organism evidence="15 16">
    <name type="scientific">Mustela putorius furo</name>
    <name type="common">European domestic ferret</name>
    <name type="synonym">Mustela furo</name>
    <dbReference type="NCBI Taxonomy" id="9669"/>
    <lineage>
        <taxon>Eukaryota</taxon>
        <taxon>Metazoa</taxon>
        <taxon>Chordata</taxon>
        <taxon>Craniata</taxon>
        <taxon>Vertebrata</taxon>
        <taxon>Euteleostomi</taxon>
        <taxon>Mammalia</taxon>
        <taxon>Eutheria</taxon>
        <taxon>Laurasiatheria</taxon>
        <taxon>Carnivora</taxon>
        <taxon>Caniformia</taxon>
        <taxon>Musteloidea</taxon>
        <taxon>Mustelidae</taxon>
        <taxon>Mustelinae</taxon>
        <taxon>Mustela</taxon>
    </lineage>
</organism>
<feature type="region of interest" description="Disordered" evidence="10">
    <location>
        <begin position="3546"/>
        <end position="3800"/>
    </location>
</feature>
<dbReference type="InterPro" id="IPR014853">
    <property type="entry name" value="VWF/SSPO/ZAN-like_Cys-rich_dom"/>
</dbReference>
<dbReference type="Pfam" id="PF25962">
    <property type="entry name" value="TIL_OTOGL_Mucin"/>
    <property type="match status" value="1"/>
</dbReference>
<evidence type="ECO:0000256" key="4">
    <source>
        <dbReference type="ARBA" id="ARBA00022737"/>
    </source>
</evidence>
<dbReference type="PROSITE" id="PS01185">
    <property type="entry name" value="CTCK_1"/>
    <property type="match status" value="1"/>
</dbReference>
<feature type="chain" id="PRO_5035912566" evidence="11">
    <location>
        <begin position="28"/>
        <end position="5405"/>
    </location>
</feature>
<evidence type="ECO:0000256" key="7">
    <source>
        <dbReference type="ARBA" id="ARBA00023180"/>
    </source>
</evidence>
<comment type="caution">
    <text evidence="9">Lacks conserved residue(s) required for the propagation of feature annotation.</text>
</comment>
<dbReference type="SUPFAM" id="SSF57567">
    <property type="entry name" value="Serine protease inhibitors"/>
    <property type="match status" value="4"/>
</dbReference>
<dbReference type="GO" id="GO:0005576">
    <property type="term" value="C:extracellular region"/>
    <property type="evidence" value="ECO:0007669"/>
    <property type="project" value="UniProtKB-SubCell"/>
</dbReference>
<feature type="region of interest" description="Disordered" evidence="10">
    <location>
        <begin position="3145"/>
        <end position="3414"/>
    </location>
</feature>